<dbReference type="InterPro" id="IPR050722">
    <property type="entry name" value="Pyruvate:ferred/Flavod_OxRd"/>
</dbReference>
<dbReference type="STRING" id="43775.SAMN04489760_103131"/>
<accession>A0A1H7VAX7</accession>
<evidence type="ECO:0000259" key="3">
    <source>
        <dbReference type="Pfam" id="PF17147"/>
    </source>
</evidence>
<sequence>MKILATGNKAVAEAVEQARPAVIAAYPITPQTAIIEQIAAAISSGRLKSRFISMESEHSVMAACIGSSITGVRTFTATSSQGLLYMHEMTNWAAGARLPIVMVNVNRAIAPGWNIWADHTDSLQERDTGWLQVYAGSVQEVYDATLMAFRIAEHEDVLLPVMVNLDGFSLSHISQQLETVEIGDFIPPLHLPHAIDPRNPAGYGGLTGPESYFKFRWDIERSMRDSVKVIKSVQEDFSRRFGRNYDFTEDYRCEDAEVVVLAMGTLGKEAEIAVDLLRTEGIKAGSMRLRWLRPFPELDLAGREVVVLDRDYSFGFGGVLAASVRSRIKEEVYSVVAGLGGQEVSYQDIAGFVRKRRIGQEFWFGVNDHV</sequence>
<gene>
    <name evidence="4" type="ORF">SAMN04489760_103131</name>
</gene>
<dbReference type="SUPFAM" id="SSF52922">
    <property type="entry name" value="TK C-terminal domain-like"/>
    <property type="match status" value="1"/>
</dbReference>
<dbReference type="InterPro" id="IPR033412">
    <property type="entry name" value="PFOR_II"/>
</dbReference>
<evidence type="ECO:0000313" key="4">
    <source>
        <dbReference type="EMBL" id="SEM06200.1"/>
    </source>
</evidence>
<proteinExistence type="predicted"/>
<dbReference type="CDD" id="cd07034">
    <property type="entry name" value="TPP_PYR_PFOR_IOR-alpha_like"/>
    <property type="match status" value="1"/>
</dbReference>
<keyword evidence="1" id="KW-0560">Oxidoreductase</keyword>
<dbReference type="RefSeq" id="WP_093882270.1">
    <property type="nucleotide sequence ID" value="NZ_FOBS01000003.1"/>
</dbReference>
<organism evidence="4 5">
    <name type="scientific">Syntrophus gentianae</name>
    <dbReference type="NCBI Taxonomy" id="43775"/>
    <lineage>
        <taxon>Bacteria</taxon>
        <taxon>Pseudomonadati</taxon>
        <taxon>Thermodesulfobacteriota</taxon>
        <taxon>Syntrophia</taxon>
        <taxon>Syntrophales</taxon>
        <taxon>Syntrophaceae</taxon>
        <taxon>Syntrophus</taxon>
    </lineage>
</organism>
<dbReference type="Proteomes" id="UP000198744">
    <property type="component" value="Unassembled WGS sequence"/>
</dbReference>
<name>A0A1H7VAX7_9BACT</name>
<dbReference type="GO" id="GO:0006979">
    <property type="term" value="P:response to oxidative stress"/>
    <property type="evidence" value="ECO:0007669"/>
    <property type="project" value="TreeGrafter"/>
</dbReference>
<dbReference type="Gene3D" id="3.40.50.920">
    <property type="match status" value="1"/>
</dbReference>
<dbReference type="InterPro" id="IPR029061">
    <property type="entry name" value="THDP-binding"/>
</dbReference>
<dbReference type="InterPro" id="IPR002880">
    <property type="entry name" value="Pyrv_Fd/Flavodoxin_OxRdtase_N"/>
</dbReference>
<evidence type="ECO:0000256" key="1">
    <source>
        <dbReference type="ARBA" id="ARBA00023002"/>
    </source>
</evidence>
<dbReference type="AlphaFoldDB" id="A0A1H7VAX7"/>
<dbReference type="InterPro" id="IPR009014">
    <property type="entry name" value="Transketo_C/PFOR_II"/>
</dbReference>
<dbReference type="FunFam" id="3.40.50.970:FF:000012">
    <property type="entry name" value="Pyruvate:ferredoxin (Flavodoxin) oxidoreductase"/>
    <property type="match status" value="1"/>
</dbReference>
<dbReference type="GO" id="GO:0016491">
    <property type="term" value="F:oxidoreductase activity"/>
    <property type="evidence" value="ECO:0007669"/>
    <property type="project" value="UniProtKB-KW"/>
</dbReference>
<keyword evidence="5" id="KW-1185">Reference proteome</keyword>
<dbReference type="Pfam" id="PF17147">
    <property type="entry name" value="PFOR_II"/>
    <property type="match status" value="1"/>
</dbReference>
<evidence type="ECO:0000259" key="2">
    <source>
        <dbReference type="Pfam" id="PF01855"/>
    </source>
</evidence>
<dbReference type="PANTHER" id="PTHR32154:SF0">
    <property type="entry name" value="PYRUVATE-FLAVODOXIN OXIDOREDUCTASE-RELATED"/>
    <property type="match status" value="1"/>
</dbReference>
<feature type="domain" description="Pyruvate flavodoxin/ferredoxin oxidoreductase pyrimidine binding" evidence="2">
    <location>
        <begin position="14"/>
        <end position="234"/>
    </location>
</feature>
<evidence type="ECO:0000313" key="5">
    <source>
        <dbReference type="Proteomes" id="UP000198744"/>
    </source>
</evidence>
<dbReference type="Gene3D" id="3.40.50.970">
    <property type="match status" value="1"/>
</dbReference>
<dbReference type="SUPFAM" id="SSF52518">
    <property type="entry name" value="Thiamin diphosphate-binding fold (THDP-binding)"/>
    <property type="match status" value="1"/>
</dbReference>
<dbReference type="PANTHER" id="PTHR32154">
    <property type="entry name" value="PYRUVATE-FLAVODOXIN OXIDOREDUCTASE-RELATED"/>
    <property type="match status" value="1"/>
</dbReference>
<dbReference type="EMBL" id="FOBS01000003">
    <property type="protein sequence ID" value="SEM06200.1"/>
    <property type="molecule type" value="Genomic_DNA"/>
</dbReference>
<protein>
    <submittedName>
        <fullName evidence="4">Pyruvate ferredoxin oxidoreductase alpha subunit</fullName>
    </submittedName>
</protein>
<dbReference type="OrthoDB" id="9794954at2"/>
<feature type="domain" description="Pyruvate:ferredoxin oxidoreductase core" evidence="3">
    <location>
        <begin position="256"/>
        <end position="349"/>
    </location>
</feature>
<dbReference type="Pfam" id="PF01855">
    <property type="entry name" value="POR_N"/>
    <property type="match status" value="1"/>
</dbReference>
<keyword evidence="4" id="KW-0670">Pyruvate</keyword>
<reference evidence="4 5" key="1">
    <citation type="submission" date="2016-10" db="EMBL/GenBank/DDBJ databases">
        <authorList>
            <person name="de Groot N.N."/>
        </authorList>
    </citation>
    <scope>NUCLEOTIDE SEQUENCE [LARGE SCALE GENOMIC DNA]</scope>
    <source>
        <strain evidence="4 5">DSM 8423</strain>
    </source>
</reference>